<evidence type="ECO:0000256" key="1">
    <source>
        <dbReference type="ARBA" id="ARBA00004651"/>
    </source>
</evidence>
<evidence type="ECO:0000256" key="2">
    <source>
        <dbReference type="ARBA" id="ARBA00022448"/>
    </source>
</evidence>
<evidence type="ECO:0000313" key="9">
    <source>
        <dbReference type="EMBL" id="PXW54624.1"/>
    </source>
</evidence>
<keyword evidence="2 7" id="KW-0813">Transport</keyword>
<dbReference type="OrthoDB" id="9805855at2"/>
<dbReference type="GO" id="GO:0071916">
    <property type="term" value="F:dipeptide transmembrane transporter activity"/>
    <property type="evidence" value="ECO:0007669"/>
    <property type="project" value="TreeGrafter"/>
</dbReference>
<dbReference type="SUPFAM" id="SSF161098">
    <property type="entry name" value="MetI-like"/>
    <property type="match status" value="1"/>
</dbReference>
<keyword evidence="4 7" id="KW-0812">Transmembrane</keyword>
<keyword evidence="3" id="KW-1003">Cell membrane</keyword>
<name>A0A2V3TYT6_9HYPH</name>
<comment type="similarity">
    <text evidence="7">Belongs to the binding-protein-dependent transport system permease family.</text>
</comment>
<dbReference type="CDD" id="cd06261">
    <property type="entry name" value="TM_PBP2"/>
    <property type="match status" value="1"/>
</dbReference>
<evidence type="ECO:0000256" key="7">
    <source>
        <dbReference type="RuleBase" id="RU363032"/>
    </source>
</evidence>
<comment type="caution">
    <text evidence="9">The sequence shown here is derived from an EMBL/GenBank/DDBJ whole genome shotgun (WGS) entry which is preliminary data.</text>
</comment>
<evidence type="ECO:0000259" key="8">
    <source>
        <dbReference type="PROSITE" id="PS50928"/>
    </source>
</evidence>
<evidence type="ECO:0000313" key="10">
    <source>
        <dbReference type="Proteomes" id="UP000248021"/>
    </source>
</evidence>
<dbReference type="InterPro" id="IPR000515">
    <property type="entry name" value="MetI-like"/>
</dbReference>
<evidence type="ECO:0000256" key="6">
    <source>
        <dbReference type="ARBA" id="ARBA00023136"/>
    </source>
</evidence>
<evidence type="ECO:0000256" key="4">
    <source>
        <dbReference type="ARBA" id="ARBA00022692"/>
    </source>
</evidence>
<accession>A0A2V3TYT6</accession>
<organism evidence="9 10">
    <name type="scientific">Chelatococcus asaccharovorans</name>
    <dbReference type="NCBI Taxonomy" id="28210"/>
    <lineage>
        <taxon>Bacteria</taxon>
        <taxon>Pseudomonadati</taxon>
        <taxon>Pseudomonadota</taxon>
        <taxon>Alphaproteobacteria</taxon>
        <taxon>Hyphomicrobiales</taxon>
        <taxon>Chelatococcaceae</taxon>
        <taxon>Chelatococcus</taxon>
    </lineage>
</organism>
<dbReference type="PANTHER" id="PTHR43163">
    <property type="entry name" value="DIPEPTIDE TRANSPORT SYSTEM PERMEASE PROTEIN DPPB-RELATED"/>
    <property type="match status" value="1"/>
</dbReference>
<feature type="transmembrane region" description="Helical" evidence="7">
    <location>
        <begin position="131"/>
        <end position="157"/>
    </location>
</feature>
<keyword evidence="6 7" id="KW-0472">Membrane</keyword>
<protein>
    <submittedName>
        <fullName evidence="9">Peptide/nickel transport system permease protein/glutathione transport system permease protein</fullName>
    </submittedName>
</protein>
<dbReference type="Proteomes" id="UP000248021">
    <property type="component" value="Unassembled WGS sequence"/>
</dbReference>
<comment type="subcellular location">
    <subcellularLocation>
        <location evidence="1 7">Cell membrane</location>
        <topology evidence="1 7">Multi-pass membrane protein</topology>
    </subcellularLocation>
</comment>
<feature type="domain" description="ABC transmembrane type-1" evidence="8">
    <location>
        <begin position="95"/>
        <end position="294"/>
    </location>
</feature>
<dbReference type="GO" id="GO:0005886">
    <property type="term" value="C:plasma membrane"/>
    <property type="evidence" value="ECO:0007669"/>
    <property type="project" value="UniProtKB-SubCell"/>
</dbReference>
<dbReference type="Gene3D" id="1.10.3720.10">
    <property type="entry name" value="MetI-like"/>
    <property type="match status" value="1"/>
</dbReference>
<dbReference type="EMBL" id="QJJK01000011">
    <property type="protein sequence ID" value="PXW54624.1"/>
    <property type="molecule type" value="Genomic_DNA"/>
</dbReference>
<keyword evidence="5 7" id="KW-1133">Transmembrane helix</keyword>
<feature type="transmembrane region" description="Helical" evidence="7">
    <location>
        <begin position="9"/>
        <end position="30"/>
    </location>
</feature>
<gene>
    <name evidence="9" type="ORF">C7450_111155</name>
</gene>
<dbReference type="AlphaFoldDB" id="A0A2V3TYT6"/>
<dbReference type="PANTHER" id="PTHR43163:SF6">
    <property type="entry name" value="DIPEPTIDE TRANSPORT SYSTEM PERMEASE PROTEIN DPPB-RELATED"/>
    <property type="match status" value="1"/>
</dbReference>
<evidence type="ECO:0000256" key="5">
    <source>
        <dbReference type="ARBA" id="ARBA00022989"/>
    </source>
</evidence>
<dbReference type="InterPro" id="IPR045621">
    <property type="entry name" value="BPD_transp_1_N"/>
</dbReference>
<dbReference type="PROSITE" id="PS50928">
    <property type="entry name" value="ABC_TM1"/>
    <property type="match status" value="1"/>
</dbReference>
<feature type="transmembrane region" description="Helical" evidence="7">
    <location>
        <begin position="229"/>
        <end position="250"/>
    </location>
</feature>
<dbReference type="RefSeq" id="WP_110377213.1">
    <property type="nucleotide sequence ID" value="NZ_JAHBRY010000001.1"/>
</dbReference>
<feature type="transmembrane region" description="Helical" evidence="7">
    <location>
        <begin position="280"/>
        <end position="301"/>
    </location>
</feature>
<proteinExistence type="inferred from homology"/>
<feature type="transmembrane region" description="Helical" evidence="7">
    <location>
        <begin position="101"/>
        <end position="119"/>
    </location>
</feature>
<feature type="transmembrane region" description="Helical" evidence="7">
    <location>
        <begin position="177"/>
        <end position="194"/>
    </location>
</feature>
<reference evidence="9 10" key="1">
    <citation type="submission" date="2018-05" db="EMBL/GenBank/DDBJ databases">
        <title>Genomic Encyclopedia of Type Strains, Phase IV (KMG-IV): sequencing the most valuable type-strain genomes for metagenomic binning, comparative biology and taxonomic classification.</title>
        <authorList>
            <person name="Goeker M."/>
        </authorList>
    </citation>
    <scope>NUCLEOTIDE SEQUENCE [LARGE SCALE GENOMIC DNA]</scope>
    <source>
        <strain evidence="9 10">DSM 6462</strain>
    </source>
</reference>
<dbReference type="Pfam" id="PF19300">
    <property type="entry name" value="BPD_transp_1_N"/>
    <property type="match status" value="1"/>
</dbReference>
<evidence type="ECO:0000256" key="3">
    <source>
        <dbReference type="ARBA" id="ARBA00022475"/>
    </source>
</evidence>
<sequence length="308" mass="33522">MLTFILKRLLVAIPTLLGVLTVVFFVVRVAPGDPAIVILGESASAPALETLREQLGLNRPLIEQYFSFLGSVLQGDLGRSMISNQPVLTEVWRVLPYTFELTGAALLIGVIFGVPLGVISARYRNGWADYVVRFFSLLGLSFPAFISAILLLLAFAITIPLFPVIGEASYADPAQRLRALNLGLIMVAYITRVSRSSMLAVINQDYIRTAQAKGVPPGVVVGRHALRNALIPIVTVIGLYLGVLIGNSVLTEIVFNRPGLGKLIVIALNQRDYPTLQAMLVIYAVFIVLANILTDLIYGVIDPRVRNK</sequence>
<dbReference type="InterPro" id="IPR035906">
    <property type="entry name" value="MetI-like_sf"/>
</dbReference>
<keyword evidence="10" id="KW-1185">Reference proteome</keyword>
<dbReference type="Pfam" id="PF00528">
    <property type="entry name" value="BPD_transp_1"/>
    <property type="match status" value="1"/>
</dbReference>